<protein>
    <submittedName>
        <fullName evidence="3">Phage abortive infection protein</fullName>
    </submittedName>
</protein>
<dbReference type="Pfam" id="PF16872">
    <property type="entry name" value="putAbiC"/>
    <property type="match status" value="1"/>
</dbReference>
<dbReference type="Proteomes" id="UP001058514">
    <property type="component" value="Chromosome"/>
</dbReference>
<keyword evidence="1" id="KW-0175">Coiled coil</keyword>
<keyword evidence="2" id="KW-0472">Membrane</keyword>
<evidence type="ECO:0000313" key="3">
    <source>
        <dbReference type="EMBL" id="UWQ41621.1"/>
    </source>
</evidence>
<reference evidence="3" key="1">
    <citation type="submission" date="2021-08" db="EMBL/GenBank/DDBJ databases">
        <authorList>
            <person name="Nwanade C."/>
            <person name="Wang M."/>
            <person name="Masoudi A."/>
            <person name="Yu Z."/>
            <person name="Liu J."/>
        </authorList>
    </citation>
    <scope>NUCLEOTIDE SEQUENCE</scope>
    <source>
        <strain evidence="3">S166</strain>
    </source>
</reference>
<dbReference type="EMBL" id="CP081051">
    <property type="protein sequence ID" value="UWQ41621.1"/>
    <property type="molecule type" value="Genomic_DNA"/>
</dbReference>
<dbReference type="InterPro" id="IPR031709">
    <property type="entry name" value="PutAbiC"/>
</dbReference>
<keyword evidence="4" id="KW-1185">Reference proteome</keyword>
<evidence type="ECO:0000256" key="1">
    <source>
        <dbReference type="SAM" id="Coils"/>
    </source>
</evidence>
<sequence length="281" mass="32385">MYERKHSSGWIISVVALFALALWVVNLLIGLYYSGQESIIGDRGTFGDVFGAANSLFTAFAFVGVIYSIAMQREELAITRSEMSQTKRLLAEQQQNLKNQNLSMSKQVFESTFFKMFDSFVSLTDAIDIQSEDNTPLRGKDAIDFLFKKLQKRYYDQKELSPDLVCENSASTFDQVYSHFFHDYGHEFSHYFRTLYTLLNFVEKSEVEDKAFYIKLVRAQLSDSEAALLLCNYLSHNTTKKFNSILEKYGMLKNVDRAHLIVKDNLDLVPLQAFGRTRLEH</sequence>
<evidence type="ECO:0000313" key="4">
    <source>
        <dbReference type="Proteomes" id="UP001058514"/>
    </source>
</evidence>
<accession>A0ABY5WJI4</accession>
<proteinExistence type="predicted"/>
<organism evidence="3 4">
    <name type="scientific">Leisingera aquaemixtae</name>
    <dbReference type="NCBI Taxonomy" id="1396826"/>
    <lineage>
        <taxon>Bacteria</taxon>
        <taxon>Pseudomonadati</taxon>
        <taxon>Pseudomonadota</taxon>
        <taxon>Alphaproteobacteria</taxon>
        <taxon>Rhodobacterales</taxon>
        <taxon>Roseobacteraceae</taxon>
        <taxon>Leisingera</taxon>
    </lineage>
</organism>
<evidence type="ECO:0000256" key="2">
    <source>
        <dbReference type="SAM" id="Phobius"/>
    </source>
</evidence>
<dbReference type="RefSeq" id="WP_259964653.1">
    <property type="nucleotide sequence ID" value="NZ_CP081051.1"/>
</dbReference>
<gene>
    <name evidence="3" type="ORF">K3718_00605</name>
</gene>
<feature type="coiled-coil region" evidence="1">
    <location>
        <begin position="76"/>
        <end position="103"/>
    </location>
</feature>
<keyword evidence="2" id="KW-0812">Transmembrane</keyword>
<keyword evidence="2" id="KW-1133">Transmembrane helix</keyword>
<feature type="transmembrane region" description="Helical" evidence="2">
    <location>
        <begin position="9"/>
        <end position="29"/>
    </location>
</feature>
<name>A0ABY5WJI4_9RHOB</name>
<feature type="transmembrane region" description="Helical" evidence="2">
    <location>
        <begin position="49"/>
        <end position="70"/>
    </location>
</feature>